<evidence type="ECO:0000313" key="3">
    <source>
        <dbReference type="Proteomes" id="UP001159100"/>
    </source>
</evidence>
<name>A0ABT6QH21_9PSED</name>
<keyword evidence="3" id="KW-1185">Reference proteome</keyword>
<sequence>MSNTLTEEEMRRALFGASDPATAIVPPPVVSPPAPKRASSRPTSPKLRVTLYVTQKFEGEGETFTYDANTLSTLVAEQEAKKAAKNKKFRYCEVVSIHPI</sequence>
<comment type="caution">
    <text evidence="2">The sequence shown here is derived from an EMBL/GenBank/DDBJ whole genome shotgun (WGS) entry which is preliminary data.</text>
</comment>
<proteinExistence type="predicted"/>
<protein>
    <submittedName>
        <fullName evidence="2">Uncharacterized protein</fullName>
    </submittedName>
</protein>
<organism evidence="2 3">
    <name type="scientific">Pseudomonas fungipugnans</name>
    <dbReference type="NCBI Taxonomy" id="3024217"/>
    <lineage>
        <taxon>Bacteria</taxon>
        <taxon>Pseudomonadati</taxon>
        <taxon>Pseudomonadota</taxon>
        <taxon>Gammaproteobacteria</taxon>
        <taxon>Pseudomonadales</taxon>
        <taxon>Pseudomonadaceae</taxon>
        <taxon>Pseudomonas</taxon>
    </lineage>
</organism>
<feature type="compositionally biased region" description="Pro residues" evidence="1">
    <location>
        <begin position="25"/>
        <end position="35"/>
    </location>
</feature>
<accession>A0ABT6QH21</accession>
<reference evidence="2 3" key="1">
    <citation type="submission" date="2023-02" db="EMBL/GenBank/DDBJ databases">
        <title>Pseudomonas chrutzelriedensis sp. nov., a potently antifungal strain isolated from moss.</title>
        <authorList>
            <person name="Schnyder A."/>
            <person name="Kalawong R."/>
            <person name="Eberl L."/>
            <person name="Agnoli K."/>
        </authorList>
    </citation>
    <scope>NUCLEOTIDE SEQUENCE [LARGE SCALE GENOMIC DNA]</scope>
    <source>
        <strain evidence="2 3">681</strain>
    </source>
</reference>
<evidence type="ECO:0000313" key="2">
    <source>
        <dbReference type="EMBL" id="MDI2590179.1"/>
    </source>
</evidence>
<dbReference type="RefSeq" id="WP_282314894.1">
    <property type="nucleotide sequence ID" value="NZ_JARBWL010000001.1"/>
</dbReference>
<evidence type="ECO:0000256" key="1">
    <source>
        <dbReference type="SAM" id="MobiDB-lite"/>
    </source>
</evidence>
<feature type="region of interest" description="Disordered" evidence="1">
    <location>
        <begin position="18"/>
        <end position="43"/>
    </location>
</feature>
<dbReference type="EMBL" id="JARBWL010000001">
    <property type="protein sequence ID" value="MDI2590179.1"/>
    <property type="molecule type" value="Genomic_DNA"/>
</dbReference>
<dbReference type="Proteomes" id="UP001159100">
    <property type="component" value="Unassembled WGS sequence"/>
</dbReference>
<gene>
    <name evidence="2" type="ORF">POF45_01875</name>
</gene>